<dbReference type="EMBL" id="BARS01052386">
    <property type="protein sequence ID" value="GAG53109.1"/>
    <property type="molecule type" value="Genomic_DNA"/>
</dbReference>
<gene>
    <name evidence="1" type="ORF">S01H1_77894</name>
</gene>
<proteinExistence type="predicted"/>
<sequence length="231" mass="26850">DKICDLDVPVYKTEEDFITALVVSQKTLLEMDIVKVISEYQVEYVNLNVKNKKTILGSVDDLITKLYKIKYKISQTEDNTSSLVYGEEAVKLIKSIYAKIEEKRINQEAIYFDIGIKGFEDIQMKKGDFVVIAAYTSHGKSVWLRHIIYQFLVKYHMNCCFFSFEMSHNIILSFFHILHANNKEIFPGTPYISNSKFKRGELSEEEKSFLEIAERDFSIEGDYGTLFLEQP</sequence>
<reference evidence="1" key="1">
    <citation type="journal article" date="2014" name="Front. Microbiol.">
        <title>High frequency of phylogenetically diverse reductive dehalogenase-homologous genes in deep subseafloor sedimentary metagenomes.</title>
        <authorList>
            <person name="Kawai M."/>
            <person name="Futagami T."/>
            <person name="Toyoda A."/>
            <person name="Takaki Y."/>
            <person name="Nishi S."/>
            <person name="Hori S."/>
            <person name="Arai W."/>
            <person name="Tsubouchi T."/>
            <person name="Morono Y."/>
            <person name="Uchiyama I."/>
            <person name="Ito T."/>
            <person name="Fujiyama A."/>
            <person name="Inagaki F."/>
            <person name="Takami H."/>
        </authorList>
    </citation>
    <scope>NUCLEOTIDE SEQUENCE</scope>
    <source>
        <strain evidence="1">Expedition CK06-06</strain>
    </source>
</reference>
<protein>
    <submittedName>
        <fullName evidence="1">Uncharacterized protein</fullName>
    </submittedName>
</protein>
<dbReference type="Gene3D" id="3.40.50.300">
    <property type="entry name" value="P-loop containing nucleotide triphosphate hydrolases"/>
    <property type="match status" value="1"/>
</dbReference>
<accession>X0YBB0</accession>
<dbReference type="InterPro" id="IPR027417">
    <property type="entry name" value="P-loop_NTPase"/>
</dbReference>
<feature type="non-terminal residue" evidence="1">
    <location>
        <position position="1"/>
    </location>
</feature>
<dbReference type="SUPFAM" id="SSF52540">
    <property type="entry name" value="P-loop containing nucleoside triphosphate hydrolases"/>
    <property type="match status" value="1"/>
</dbReference>
<name>X0YBB0_9ZZZZ</name>
<organism evidence="1">
    <name type="scientific">marine sediment metagenome</name>
    <dbReference type="NCBI Taxonomy" id="412755"/>
    <lineage>
        <taxon>unclassified sequences</taxon>
        <taxon>metagenomes</taxon>
        <taxon>ecological metagenomes</taxon>
    </lineage>
</organism>
<feature type="non-terminal residue" evidence="1">
    <location>
        <position position="231"/>
    </location>
</feature>
<evidence type="ECO:0000313" key="1">
    <source>
        <dbReference type="EMBL" id="GAG53109.1"/>
    </source>
</evidence>
<dbReference type="AlphaFoldDB" id="X0YBB0"/>
<comment type="caution">
    <text evidence="1">The sequence shown here is derived from an EMBL/GenBank/DDBJ whole genome shotgun (WGS) entry which is preliminary data.</text>
</comment>